<keyword evidence="1" id="KW-1185">Reference proteome</keyword>
<evidence type="ECO:0000313" key="2">
    <source>
        <dbReference type="WBParaSite" id="ACAC_0001342201-mRNA-1"/>
    </source>
</evidence>
<dbReference type="AlphaFoldDB" id="A0A0K0DNT3"/>
<reference evidence="2" key="2">
    <citation type="submission" date="2017-02" db="UniProtKB">
        <authorList>
            <consortium name="WormBaseParasite"/>
        </authorList>
    </citation>
    <scope>IDENTIFICATION</scope>
</reference>
<dbReference type="Proteomes" id="UP000035642">
    <property type="component" value="Unassembled WGS sequence"/>
</dbReference>
<accession>A0A0K0DNT3</accession>
<name>A0A0K0DNT3_ANGCA</name>
<reference evidence="1" key="1">
    <citation type="submission" date="2012-09" db="EMBL/GenBank/DDBJ databases">
        <authorList>
            <person name="Martin A.A."/>
        </authorList>
    </citation>
    <scope>NUCLEOTIDE SEQUENCE</scope>
</reference>
<protein>
    <submittedName>
        <fullName evidence="2">Chitin-binding type-2 domain-containing protein</fullName>
    </submittedName>
</protein>
<organism evidence="1 2">
    <name type="scientific">Angiostrongylus cantonensis</name>
    <name type="common">Rat lungworm</name>
    <dbReference type="NCBI Taxonomy" id="6313"/>
    <lineage>
        <taxon>Eukaryota</taxon>
        <taxon>Metazoa</taxon>
        <taxon>Ecdysozoa</taxon>
        <taxon>Nematoda</taxon>
        <taxon>Chromadorea</taxon>
        <taxon>Rhabditida</taxon>
        <taxon>Rhabditina</taxon>
        <taxon>Rhabditomorpha</taxon>
        <taxon>Strongyloidea</taxon>
        <taxon>Metastrongylidae</taxon>
        <taxon>Angiostrongylus</taxon>
    </lineage>
</organism>
<proteinExistence type="predicted"/>
<dbReference type="WBParaSite" id="ACAC_0001342201-mRNA-1">
    <property type="protein sequence ID" value="ACAC_0001342201-mRNA-1"/>
    <property type="gene ID" value="ACAC_0001342201"/>
</dbReference>
<evidence type="ECO:0000313" key="1">
    <source>
        <dbReference type="Proteomes" id="UP000035642"/>
    </source>
</evidence>
<sequence length="82" mass="9215">MGNKYAIFVRPSFAGHLLDAELLCPKNSLLFDLEACDPNRRSQCPSGFTCSNDTENQNHTIYLCCETSSMTIEDCEFCGLQR</sequence>